<protein>
    <submittedName>
        <fullName evidence="1">Uncharacterized protein</fullName>
    </submittedName>
</protein>
<dbReference type="HOGENOM" id="CLU_1299260_0_0_6"/>
<reference evidence="1 2" key="2">
    <citation type="journal article" date="2011" name="Stand. Genomic Sci.">
        <title>Complete genome sequence of Tolumonas auensis type strain (TA 4).</title>
        <authorList>
            <person name="Chertkov O."/>
            <person name="Copeland A."/>
            <person name="Lucas S."/>
            <person name="Lapidus A."/>
            <person name="Berry K.W."/>
            <person name="Detter J.C."/>
            <person name="Del Rio T.G."/>
            <person name="Hammon N."/>
            <person name="Dalin E."/>
            <person name="Tice H."/>
            <person name="Pitluck S."/>
            <person name="Richardson P."/>
            <person name="Bruce D."/>
            <person name="Goodwin L."/>
            <person name="Han C."/>
            <person name="Tapia R."/>
            <person name="Saunders E."/>
            <person name="Schmutz J."/>
            <person name="Brettin T."/>
            <person name="Larimer F."/>
            <person name="Land M."/>
            <person name="Hauser L."/>
            <person name="Spring S."/>
            <person name="Rohde M."/>
            <person name="Kyrpides N.C."/>
            <person name="Ivanova N."/>
            <person name="Goker M."/>
            <person name="Beller H.R."/>
            <person name="Klenk H.P."/>
            <person name="Woyke T."/>
        </authorList>
    </citation>
    <scope>NUCLEOTIDE SEQUENCE [LARGE SCALE GENOMIC DNA]</scope>
    <source>
        <strain evidence="2">DSM 9187 / TA4</strain>
    </source>
</reference>
<accession>C4LAT9</accession>
<proteinExistence type="predicted"/>
<dbReference type="Proteomes" id="UP000009073">
    <property type="component" value="Chromosome"/>
</dbReference>
<evidence type="ECO:0000313" key="1">
    <source>
        <dbReference type="EMBL" id="ACQ92293.1"/>
    </source>
</evidence>
<keyword evidence="2" id="KW-1185">Reference proteome</keyword>
<dbReference type="EMBL" id="CP001616">
    <property type="protein sequence ID" value="ACQ92293.1"/>
    <property type="molecule type" value="Genomic_DNA"/>
</dbReference>
<dbReference type="AlphaFoldDB" id="C4LAT9"/>
<dbReference type="RefSeq" id="WP_012728892.1">
    <property type="nucleotide sequence ID" value="NC_012691.1"/>
</dbReference>
<sequence length="212" mass="24176">MEFLLFAFIGWVIWLLLKSKMTAKATQTEQNASNGSEIRTMALEMGIPEKEYNNIVINQMDKAKEMAMQLDEPGMPYHNKPWNIRLAVAINDLYQAQAAHGTPLAQELNRAVITTFQKMRNNDWGPHIYDLPAHECWQFALRNGGRDFYTAPDGEERSVAYRIGFQDQDQDQVMMLEAELANYASTGVITDEGDLETRLLPPHKISIRVSII</sequence>
<organism evidence="1 2">
    <name type="scientific">Tolumonas auensis (strain DSM 9187 / NBRC 110442 / TA 4)</name>
    <dbReference type="NCBI Taxonomy" id="595494"/>
    <lineage>
        <taxon>Bacteria</taxon>
        <taxon>Pseudomonadati</taxon>
        <taxon>Pseudomonadota</taxon>
        <taxon>Gammaproteobacteria</taxon>
        <taxon>Aeromonadales</taxon>
        <taxon>Aeromonadaceae</taxon>
        <taxon>Tolumonas</taxon>
    </lineage>
</organism>
<gene>
    <name evidence="1" type="ordered locus">Tola_0664</name>
</gene>
<name>C4LAT9_TOLAT</name>
<evidence type="ECO:0000313" key="2">
    <source>
        <dbReference type="Proteomes" id="UP000009073"/>
    </source>
</evidence>
<dbReference type="KEGG" id="tau:Tola_0664"/>
<reference evidence="2" key="1">
    <citation type="submission" date="2009-05" db="EMBL/GenBank/DDBJ databases">
        <title>Complete sequence of Tolumonas auensis DSM 9187.</title>
        <authorList>
            <consortium name="US DOE Joint Genome Institute"/>
            <person name="Lucas S."/>
            <person name="Copeland A."/>
            <person name="Lapidus A."/>
            <person name="Glavina del Rio T."/>
            <person name="Tice H."/>
            <person name="Bruce D."/>
            <person name="Goodwin L."/>
            <person name="Pitluck S."/>
            <person name="Chertkov O."/>
            <person name="Brettin T."/>
            <person name="Detter J.C."/>
            <person name="Han C."/>
            <person name="Larimer F."/>
            <person name="Land M."/>
            <person name="Hauser L."/>
            <person name="Kyrpides N."/>
            <person name="Mikhailova N."/>
            <person name="Spring S."/>
            <person name="Beller H."/>
        </authorList>
    </citation>
    <scope>NUCLEOTIDE SEQUENCE [LARGE SCALE GENOMIC DNA]</scope>
    <source>
        <strain evidence="2">DSM 9187 / TA4</strain>
    </source>
</reference>